<dbReference type="CDD" id="cd11304">
    <property type="entry name" value="Cadherin_repeat"/>
    <property type="match status" value="5"/>
</dbReference>
<dbReference type="Pfam" id="PF16492">
    <property type="entry name" value="Cadherin_C_2"/>
    <property type="match status" value="1"/>
</dbReference>
<evidence type="ECO:0000256" key="9">
    <source>
        <dbReference type="ARBA" id="ARBA00022989"/>
    </source>
</evidence>
<evidence type="ECO:0000256" key="2">
    <source>
        <dbReference type="ARBA" id="ARBA00004251"/>
    </source>
</evidence>
<keyword evidence="7 12" id="KW-0106">Calcium</keyword>
<dbReference type="RefSeq" id="XP_053078255.1">
    <property type="nucleotide sequence ID" value="XM_053222280.1"/>
</dbReference>
<keyword evidence="6" id="KW-0677">Repeat</keyword>
<feature type="domain" description="Cadherin" evidence="15">
    <location>
        <begin position="133"/>
        <end position="241"/>
    </location>
</feature>
<feature type="domain" description="Cadherin" evidence="15">
    <location>
        <begin position="452"/>
        <end position="561"/>
    </location>
</feature>
<protein>
    <submittedName>
        <fullName evidence="17">Protocadherin gamma-A7 isoform X14</fullName>
    </submittedName>
</protein>
<comment type="function">
    <text evidence="1">Potential calcium-dependent cell-adhesion protein. May be involved in the establishment and maintenance of specific neuronal connections in the brain.</text>
</comment>
<dbReference type="Proteomes" id="UP001652583">
    <property type="component" value="Chromosome A1"/>
</dbReference>
<accession>A0ABM3Q2V7</accession>
<feature type="domain" description="Cadherin" evidence="15">
    <location>
        <begin position="75"/>
        <end position="132"/>
    </location>
</feature>
<keyword evidence="9 14" id="KW-1133">Transmembrane helix</keyword>
<dbReference type="PROSITE" id="PS50268">
    <property type="entry name" value="CADHERIN_2"/>
    <property type="match status" value="6"/>
</dbReference>
<evidence type="ECO:0000256" key="13">
    <source>
        <dbReference type="SAM" id="MobiDB-lite"/>
    </source>
</evidence>
<proteinExistence type="predicted"/>
<feature type="region of interest" description="Disordered" evidence="13">
    <location>
        <begin position="901"/>
        <end position="931"/>
    </location>
</feature>
<evidence type="ECO:0000256" key="3">
    <source>
        <dbReference type="ARBA" id="ARBA00022475"/>
    </source>
</evidence>
<keyword evidence="10 14" id="KW-0472">Membrane</keyword>
<feature type="domain" description="Cadherin" evidence="15">
    <location>
        <begin position="347"/>
        <end position="451"/>
    </location>
</feature>
<feature type="region of interest" description="Disordered" evidence="13">
    <location>
        <begin position="807"/>
        <end position="840"/>
    </location>
</feature>
<evidence type="ECO:0000256" key="12">
    <source>
        <dbReference type="PROSITE-ProRule" id="PRU00043"/>
    </source>
</evidence>
<organism evidence="16 17">
    <name type="scientific">Acinonyx jubatus</name>
    <name type="common">Cheetah</name>
    <dbReference type="NCBI Taxonomy" id="32536"/>
    <lineage>
        <taxon>Eukaryota</taxon>
        <taxon>Metazoa</taxon>
        <taxon>Chordata</taxon>
        <taxon>Craniata</taxon>
        <taxon>Vertebrata</taxon>
        <taxon>Euteleostomi</taxon>
        <taxon>Mammalia</taxon>
        <taxon>Eutheria</taxon>
        <taxon>Laurasiatheria</taxon>
        <taxon>Carnivora</taxon>
        <taxon>Feliformia</taxon>
        <taxon>Felidae</taxon>
        <taxon>Felinae</taxon>
        <taxon>Acinonyx</taxon>
    </lineage>
</organism>
<reference evidence="17" key="1">
    <citation type="submission" date="2025-08" db="UniProtKB">
        <authorList>
            <consortium name="RefSeq"/>
        </authorList>
    </citation>
    <scope>IDENTIFICATION</scope>
    <source>
        <tissue evidence="17">Blood</tissue>
    </source>
</reference>
<keyword evidence="3" id="KW-1003">Cell membrane</keyword>
<dbReference type="PANTHER" id="PTHR24028">
    <property type="entry name" value="CADHERIN-87A"/>
    <property type="match status" value="1"/>
</dbReference>
<dbReference type="Gene3D" id="2.60.40.60">
    <property type="entry name" value="Cadherins"/>
    <property type="match status" value="6"/>
</dbReference>
<dbReference type="PROSITE" id="PS00232">
    <property type="entry name" value="CADHERIN_1"/>
    <property type="match status" value="3"/>
</dbReference>
<evidence type="ECO:0000256" key="11">
    <source>
        <dbReference type="ARBA" id="ARBA00023180"/>
    </source>
</evidence>
<evidence type="ECO:0000259" key="15">
    <source>
        <dbReference type="PROSITE" id="PS50268"/>
    </source>
</evidence>
<evidence type="ECO:0000313" key="17">
    <source>
        <dbReference type="RefSeq" id="XP_053078255.1"/>
    </source>
</evidence>
<evidence type="ECO:0000256" key="7">
    <source>
        <dbReference type="ARBA" id="ARBA00022837"/>
    </source>
</evidence>
<dbReference type="Pfam" id="PF00028">
    <property type="entry name" value="Cadherin"/>
    <property type="match status" value="5"/>
</dbReference>
<dbReference type="Pfam" id="PF15974">
    <property type="entry name" value="Cadherin_tail"/>
    <property type="match status" value="1"/>
</dbReference>
<evidence type="ECO:0000313" key="16">
    <source>
        <dbReference type="Proteomes" id="UP001652583"/>
    </source>
</evidence>
<dbReference type="InterPro" id="IPR015919">
    <property type="entry name" value="Cadherin-like_sf"/>
</dbReference>
<evidence type="ECO:0000256" key="8">
    <source>
        <dbReference type="ARBA" id="ARBA00022889"/>
    </source>
</evidence>
<evidence type="ECO:0000256" key="14">
    <source>
        <dbReference type="SAM" id="Phobius"/>
    </source>
</evidence>
<dbReference type="Pfam" id="PF08266">
    <property type="entry name" value="Cadherin_2"/>
    <property type="match status" value="1"/>
</dbReference>
<keyword evidence="5" id="KW-0732">Signal</keyword>
<dbReference type="PRINTS" id="PR00205">
    <property type="entry name" value="CADHERIN"/>
</dbReference>
<dbReference type="SMART" id="SM00112">
    <property type="entry name" value="CA"/>
    <property type="match status" value="6"/>
</dbReference>
<evidence type="ECO:0000256" key="5">
    <source>
        <dbReference type="ARBA" id="ARBA00022729"/>
    </source>
</evidence>
<keyword evidence="4 14" id="KW-0812">Transmembrane</keyword>
<gene>
    <name evidence="17" type="primary">LOC106967305</name>
</gene>
<evidence type="ECO:0000256" key="6">
    <source>
        <dbReference type="ARBA" id="ARBA00022737"/>
    </source>
</evidence>
<evidence type="ECO:0000256" key="1">
    <source>
        <dbReference type="ARBA" id="ARBA00003436"/>
    </source>
</evidence>
<dbReference type="InterPro" id="IPR002126">
    <property type="entry name" value="Cadherin-like_dom"/>
</dbReference>
<keyword evidence="11" id="KW-0325">Glycoprotein</keyword>
<dbReference type="SUPFAM" id="SSF49313">
    <property type="entry name" value="Cadherin-like"/>
    <property type="match status" value="6"/>
</dbReference>
<sequence>MATLKRGRDYRGFILLSILLGTRREAWAGHIFYSLPEETDTGSFVGNIAKDLGLEPRELAEHGIRIVSRGRTQLFALNPRSGSLVTAGRIDREELCAQSARCLVNFNILMDKMSLYPIEVEIIDVNDNSPRFLTEEMTVKITENTAPGVRFPLNEARDPDVGTNSLQSYQLSPNRHFSLVVQTGDDGAKYPELVLERVLDREEEAVHHLLLTASDGGDPPRSETARIQVTVVDVNDHVPVFSLPQYQVTVPENVPVGTRLLTVHAVDLDEGVNGEVTYSFRKITQKILQIFQLNPHTGELSTSEGLDYEESSYYEMEVQAQDGPGSMTRAKVIIIILDVNDNAPEVTLTSVSNSIPEDTPPGTVIALFYLQDRDSGKNGEVTCTISENLPFKLERSVDNYYRLVTAKNLDREKLPVYNITLKATDGGTPPLSMETHISVNVADTNDNPPAFPHSSYSVYIPENNPRGASIFSVTAHDPDSHENAQVTYSLSEDTLRGAPLSSYVSINSDTGVLYALHSFDYEQFRDLQLRVTAQDSGDPPLSSNVSLSIFILDQNDNTPEILYPALPTDGSTGVELAPRSAEPGYLVTKVVAVDRDSGQNAWLSYRLLKASEPGLFAVGLHTGEVRTARALQDRDALKQSLVVAVQDHGQPPLSATVTLTVAVADSIPDVLADLGGLEPPADPDDSDLTLYLVVAVAAISCVFLAFVIVLLGLRLRRWRSSRLLQAAGVGLAGVPASRFVGVDGVRAFLQTYSHEVSLTADSRESHLIFPQPNYADMLLSLESCEKKDPSLTSIDFHGCKDEAENIQQAPPNTDWRFSQAQRPGTSGSQNGDETGTWPNNQFDTEMLQAMILASASEAADGGSTLGGGAGTMGLSARYGPQFTLQHVPDYRQNVYIPGSNATLTNAAGKRDGKAPTGGNGNKKKSGKKEKK</sequence>
<evidence type="ECO:0000256" key="4">
    <source>
        <dbReference type="ARBA" id="ARBA00022692"/>
    </source>
</evidence>
<dbReference type="InterPro" id="IPR013164">
    <property type="entry name" value="Cadherin_N"/>
</dbReference>
<dbReference type="InterPro" id="IPR031904">
    <property type="entry name" value="Cadherin_CBD"/>
</dbReference>
<dbReference type="PANTHER" id="PTHR24028:SF56">
    <property type="entry name" value="PROTOCADHERIN GAMMA-A7"/>
    <property type="match status" value="1"/>
</dbReference>
<dbReference type="InterPro" id="IPR020894">
    <property type="entry name" value="Cadherin_CS"/>
</dbReference>
<name>A0ABM3Q2V7_ACIJB</name>
<feature type="transmembrane region" description="Helical" evidence="14">
    <location>
        <begin position="688"/>
        <end position="713"/>
    </location>
</feature>
<dbReference type="InterPro" id="IPR032455">
    <property type="entry name" value="Cadherin_C"/>
</dbReference>
<evidence type="ECO:0000256" key="10">
    <source>
        <dbReference type="ARBA" id="ARBA00023136"/>
    </source>
</evidence>
<keyword evidence="8" id="KW-0130">Cell adhesion</keyword>
<dbReference type="GeneID" id="106967305"/>
<feature type="domain" description="Cadherin" evidence="15">
    <location>
        <begin position="578"/>
        <end position="682"/>
    </location>
</feature>
<keyword evidence="16" id="KW-1185">Reference proteome</keyword>
<feature type="domain" description="Cadherin" evidence="15">
    <location>
        <begin position="242"/>
        <end position="346"/>
    </location>
</feature>
<dbReference type="InterPro" id="IPR050174">
    <property type="entry name" value="Protocadherin/Cadherin-CA"/>
</dbReference>
<feature type="compositionally biased region" description="Basic residues" evidence="13">
    <location>
        <begin position="921"/>
        <end position="931"/>
    </location>
</feature>
<comment type="subcellular location">
    <subcellularLocation>
        <location evidence="2">Cell membrane</location>
        <topology evidence="2">Single-pass type I membrane protein</topology>
    </subcellularLocation>
</comment>